<name>A0ACB9J2W8_9ASTR</name>
<comment type="caution">
    <text evidence="1">The sequence shown here is derived from an EMBL/GenBank/DDBJ whole genome shotgun (WGS) entry which is preliminary data.</text>
</comment>
<dbReference type="EMBL" id="CM042022">
    <property type="protein sequence ID" value="KAI3814649.1"/>
    <property type="molecule type" value="Genomic_DNA"/>
</dbReference>
<sequence>MVGLQITWLEADPENHLERNWARKVIVEILSDFDKDDGFLFSHTVKVERFVSLFFRKQVAHDLLNIGSRLGLKQKKKHAREDKTLDYPLLQTSKTLRPQTE</sequence>
<accession>A0ACB9J2W8</accession>
<evidence type="ECO:0000313" key="1">
    <source>
        <dbReference type="EMBL" id="KAI3814649.1"/>
    </source>
</evidence>
<reference evidence="2" key="1">
    <citation type="journal article" date="2022" name="Mol. Ecol. Resour.">
        <title>The genomes of chicory, endive, great burdock and yacon provide insights into Asteraceae palaeo-polyploidization history and plant inulin production.</title>
        <authorList>
            <person name="Fan W."/>
            <person name="Wang S."/>
            <person name="Wang H."/>
            <person name="Wang A."/>
            <person name="Jiang F."/>
            <person name="Liu H."/>
            <person name="Zhao H."/>
            <person name="Xu D."/>
            <person name="Zhang Y."/>
        </authorList>
    </citation>
    <scope>NUCLEOTIDE SEQUENCE [LARGE SCALE GENOMIC DNA]</scope>
    <source>
        <strain evidence="2">cv. Yunnan</strain>
    </source>
</reference>
<keyword evidence="2" id="KW-1185">Reference proteome</keyword>
<evidence type="ECO:0000313" key="2">
    <source>
        <dbReference type="Proteomes" id="UP001056120"/>
    </source>
</evidence>
<dbReference type="Proteomes" id="UP001056120">
    <property type="component" value="Linkage Group LG05"/>
</dbReference>
<protein>
    <submittedName>
        <fullName evidence="1">Uncharacterized protein</fullName>
    </submittedName>
</protein>
<gene>
    <name evidence="1" type="ORF">L1987_14292</name>
</gene>
<proteinExistence type="predicted"/>
<reference evidence="1 2" key="2">
    <citation type="journal article" date="2022" name="Mol. Ecol. Resour.">
        <title>The genomes of chicory, endive, great burdock and yacon provide insights into Asteraceae paleo-polyploidization history and plant inulin production.</title>
        <authorList>
            <person name="Fan W."/>
            <person name="Wang S."/>
            <person name="Wang H."/>
            <person name="Wang A."/>
            <person name="Jiang F."/>
            <person name="Liu H."/>
            <person name="Zhao H."/>
            <person name="Xu D."/>
            <person name="Zhang Y."/>
        </authorList>
    </citation>
    <scope>NUCLEOTIDE SEQUENCE [LARGE SCALE GENOMIC DNA]</scope>
    <source>
        <strain evidence="2">cv. Yunnan</strain>
        <tissue evidence="1">Leaves</tissue>
    </source>
</reference>
<organism evidence="1 2">
    <name type="scientific">Smallanthus sonchifolius</name>
    <dbReference type="NCBI Taxonomy" id="185202"/>
    <lineage>
        <taxon>Eukaryota</taxon>
        <taxon>Viridiplantae</taxon>
        <taxon>Streptophyta</taxon>
        <taxon>Embryophyta</taxon>
        <taxon>Tracheophyta</taxon>
        <taxon>Spermatophyta</taxon>
        <taxon>Magnoliopsida</taxon>
        <taxon>eudicotyledons</taxon>
        <taxon>Gunneridae</taxon>
        <taxon>Pentapetalae</taxon>
        <taxon>asterids</taxon>
        <taxon>campanulids</taxon>
        <taxon>Asterales</taxon>
        <taxon>Asteraceae</taxon>
        <taxon>Asteroideae</taxon>
        <taxon>Heliantheae alliance</taxon>
        <taxon>Millerieae</taxon>
        <taxon>Smallanthus</taxon>
    </lineage>
</organism>